<dbReference type="EMBL" id="FNOP01000029">
    <property type="protein sequence ID" value="SDX36995.1"/>
    <property type="molecule type" value="Genomic_DNA"/>
</dbReference>
<sequence>YHSAETGTGNQSTYSCRKVRYSSIFHCPYRNPQDNSQTGYACKTIAGTGLKASGGCCRIITEQARNHYDYGPAFFALWEAGMGFPAGSPYHVGIGGSCIWRASRREAPTASQWTIRPFRPALHSSLFIHSVPGHLESSRKIQPVPARFVFLLIFPLLFPPTLSASSSCYLPHFMLKCGR</sequence>
<protein>
    <submittedName>
        <fullName evidence="2">Uncharacterized protein</fullName>
    </submittedName>
</protein>
<evidence type="ECO:0000313" key="3">
    <source>
        <dbReference type="Proteomes" id="UP000182379"/>
    </source>
</evidence>
<evidence type="ECO:0000313" key="2">
    <source>
        <dbReference type="EMBL" id="SDX36995.1"/>
    </source>
</evidence>
<proteinExistence type="predicted"/>
<keyword evidence="1" id="KW-0472">Membrane</keyword>
<keyword evidence="1" id="KW-1133">Transmembrane helix</keyword>
<gene>
    <name evidence="2" type="ORF">SAMN05216495_1298</name>
</gene>
<keyword evidence="1" id="KW-0812">Transmembrane</keyword>
<reference evidence="2 3" key="1">
    <citation type="submission" date="2016-10" db="EMBL/GenBank/DDBJ databases">
        <authorList>
            <person name="Varghese N."/>
            <person name="Submissions S."/>
        </authorList>
    </citation>
    <scope>NUCLEOTIDE SEQUENCE [LARGE SCALE GENOMIC DNA]</scope>
    <source>
        <strain evidence="2 3">WCC6</strain>
    </source>
</reference>
<dbReference type="AlphaFoldDB" id="A0A1H3B5C9"/>
<dbReference type="Proteomes" id="UP000182379">
    <property type="component" value="Unassembled WGS sequence"/>
</dbReference>
<comment type="caution">
    <text evidence="2">The sequence shown here is derived from an EMBL/GenBank/DDBJ whole genome shotgun (WGS) entry which is preliminary data.</text>
</comment>
<accession>A0A1H3B5C9</accession>
<evidence type="ECO:0000256" key="1">
    <source>
        <dbReference type="SAM" id="Phobius"/>
    </source>
</evidence>
<name>A0A1H3B5C9_ACIFE</name>
<feature type="transmembrane region" description="Helical" evidence="1">
    <location>
        <begin position="148"/>
        <end position="170"/>
    </location>
</feature>
<feature type="non-terminal residue" evidence="2">
    <location>
        <position position="1"/>
    </location>
</feature>
<organism evidence="2 3">
    <name type="scientific">Acidaminococcus fermentans</name>
    <dbReference type="NCBI Taxonomy" id="905"/>
    <lineage>
        <taxon>Bacteria</taxon>
        <taxon>Bacillati</taxon>
        <taxon>Bacillota</taxon>
        <taxon>Negativicutes</taxon>
        <taxon>Acidaminococcales</taxon>
        <taxon>Acidaminococcaceae</taxon>
        <taxon>Acidaminococcus</taxon>
    </lineage>
</organism>